<evidence type="ECO:0008006" key="4">
    <source>
        <dbReference type="Google" id="ProtNLM"/>
    </source>
</evidence>
<dbReference type="Proteomes" id="UP000605970">
    <property type="component" value="Unassembled WGS sequence"/>
</dbReference>
<proteinExistence type="predicted"/>
<evidence type="ECO:0000256" key="1">
    <source>
        <dbReference type="SAM" id="Coils"/>
    </source>
</evidence>
<evidence type="ECO:0000313" key="3">
    <source>
        <dbReference type="Proteomes" id="UP000605970"/>
    </source>
</evidence>
<sequence length="391" mass="45174">MLNTNSSELPTYRGRAKSISTTDESNVFLNNNGIFKKLEKKQKRAEANRKYQEAYRIKGVEARQKLPELYARIAELERENSILKDMLWKQRDYQSWENAQKLKQTNNNNNTSSLINQNNNVPFVSISRPPPINRKPSIIDTKQQSISCQNLSINEYSIQEQQQKQQFIQNNWNYSLNNEYNNFIPSFDDEKIIYRRARSCSIKSNSETEMSFNENNQWLSSSFFGENNISQEYLNQQKQNNNIQIQQQHQQIGRVASCSEMLQSFPNMSLNCADTNISSQNFDQCTINNNSSTIPYPISREPSSPHIEGFFAPPFAFDIMIDPNVTINNINNSEFGGQLTTNFVQQQQQQPLTTINEDTPRMYTETLTNVTLDTPILLFTSSTIIIAKMSI</sequence>
<evidence type="ECO:0000313" key="2">
    <source>
        <dbReference type="EMBL" id="KAF7636321.1"/>
    </source>
</evidence>
<dbReference type="EMBL" id="JABEBT010000031">
    <property type="protein sequence ID" value="KAF7636321.1"/>
    <property type="molecule type" value="Genomic_DNA"/>
</dbReference>
<accession>A0A8S9ZT49</accession>
<dbReference type="OrthoDB" id="5895380at2759"/>
<name>A0A8S9ZT49_9BILA</name>
<reference evidence="2" key="1">
    <citation type="journal article" date="2020" name="Ecol. Evol.">
        <title>Genome structure and content of the rice root-knot nematode (Meloidogyne graminicola).</title>
        <authorList>
            <person name="Phan N.T."/>
            <person name="Danchin E.G.J."/>
            <person name="Klopp C."/>
            <person name="Perfus-Barbeoch L."/>
            <person name="Kozlowski D.K."/>
            <person name="Koutsovoulos G.D."/>
            <person name="Lopez-Roques C."/>
            <person name="Bouchez O."/>
            <person name="Zahm M."/>
            <person name="Besnard G."/>
            <person name="Bellafiore S."/>
        </authorList>
    </citation>
    <scope>NUCLEOTIDE SEQUENCE</scope>
    <source>
        <strain evidence="2">VN-18</strain>
    </source>
</reference>
<dbReference type="AlphaFoldDB" id="A0A8S9ZT49"/>
<comment type="caution">
    <text evidence="2">The sequence shown here is derived from an EMBL/GenBank/DDBJ whole genome shotgun (WGS) entry which is preliminary data.</text>
</comment>
<gene>
    <name evidence="2" type="ORF">Mgra_00004307</name>
</gene>
<keyword evidence="3" id="KW-1185">Reference proteome</keyword>
<dbReference type="CDD" id="cd14686">
    <property type="entry name" value="bZIP"/>
    <property type="match status" value="1"/>
</dbReference>
<organism evidence="2 3">
    <name type="scientific">Meloidogyne graminicola</name>
    <dbReference type="NCBI Taxonomy" id="189291"/>
    <lineage>
        <taxon>Eukaryota</taxon>
        <taxon>Metazoa</taxon>
        <taxon>Ecdysozoa</taxon>
        <taxon>Nematoda</taxon>
        <taxon>Chromadorea</taxon>
        <taxon>Rhabditida</taxon>
        <taxon>Tylenchina</taxon>
        <taxon>Tylenchomorpha</taxon>
        <taxon>Tylenchoidea</taxon>
        <taxon>Meloidogynidae</taxon>
        <taxon>Meloidogyninae</taxon>
        <taxon>Meloidogyne</taxon>
    </lineage>
</organism>
<keyword evidence="1" id="KW-0175">Coiled coil</keyword>
<protein>
    <recommendedName>
        <fullName evidence="4">BZIP domain-containing protein</fullName>
    </recommendedName>
</protein>
<feature type="coiled-coil region" evidence="1">
    <location>
        <begin position="59"/>
        <end position="86"/>
    </location>
</feature>